<protein>
    <recommendedName>
        <fullName evidence="5">DUF4825 domain-containing protein</fullName>
    </recommendedName>
</protein>
<dbReference type="RefSeq" id="WP_143318575.1">
    <property type="nucleotide sequence ID" value="NZ_JACSRA010000054.1"/>
</dbReference>
<proteinExistence type="predicted"/>
<evidence type="ECO:0000256" key="1">
    <source>
        <dbReference type="SAM" id="Coils"/>
    </source>
</evidence>
<keyword evidence="1" id="KW-0175">Coiled coil</keyword>
<feature type="coiled-coil region" evidence="1">
    <location>
        <begin position="131"/>
        <end position="158"/>
    </location>
</feature>
<accession>A0ABR8PZ78</accession>
<sequence length="162" mass="18704">MNNKKRIFSVLIIILFLSLGVYIYNFFLNKKEVVNNASKEEISQQENNTNADSVPVKENKYYVVYIKQNDGTGSSFVPLKLNPGFKNDSDFHVSISFDDNGKIINDDKIIIVDNFVVSDENKEMIKKLAGINNYNEALKEIEDRVNETKENIEKERKEGRMK</sequence>
<evidence type="ECO:0008006" key="5">
    <source>
        <dbReference type="Google" id="ProtNLM"/>
    </source>
</evidence>
<keyword evidence="2" id="KW-1133">Transmembrane helix</keyword>
<dbReference type="Proteomes" id="UP000627781">
    <property type="component" value="Unassembled WGS sequence"/>
</dbReference>
<keyword evidence="2" id="KW-0812">Transmembrane</keyword>
<evidence type="ECO:0000313" key="3">
    <source>
        <dbReference type="EMBL" id="MBD7913463.1"/>
    </source>
</evidence>
<keyword evidence="4" id="KW-1185">Reference proteome</keyword>
<reference evidence="3 4" key="1">
    <citation type="submission" date="2020-08" db="EMBL/GenBank/DDBJ databases">
        <title>A Genomic Blueprint of the Chicken Gut Microbiome.</title>
        <authorList>
            <person name="Gilroy R."/>
            <person name="Ravi A."/>
            <person name="Getino M."/>
            <person name="Pursley I."/>
            <person name="Horton D.L."/>
            <person name="Alikhan N.-F."/>
            <person name="Baker D."/>
            <person name="Gharbi K."/>
            <person name="Hall N."/>
            <person name="Watson M."/>
            <person name="Adriaenssens E.M."/>
            <person name="Foster-Nyarko E."/>
            <person name="Jarju S."/>
            <person name="Secka A."/>
            <person name="Antonio M."/>
            <person name="Oren A."/>
            <person name="Chaudhuri R."/>
            <person name="La Ragione R.M."/>
            <person name="Hildebrand F."/>
            <person name="Pallen M.J."/>
        </authorList>
    </citation>
    <scope>NUCLEOTIDE SEQUENCE [LARGE SCALE GENOMIC DNA]</scope>
    <source>
        <strain evidence="3 4">Sa3CVN1</strain>
    </source>
</reference>
<comment type="caution">
    <text evidence="3">The sequence shown here is derived from an EMBL/GenBank/DDBJ whole genome shotgun (WGS) entry which is preliminary data.</text>
</comment>
<feature type="transmembrane region" description="Helical" evidence="2">
    <location>
        <begin position="7"/>
        <end position="27"/>
    </location>
</feature>
<name>A0ABR8PZ78_9CLOT</name>
<organism evidence="3 4">
    <name type="scientific">Clostridium cibarium</name>
    <dbReference type="NCBI Taxonomy" id="2762247"/>
    <lineage>
        <taxon>Bacteria</taxon>
        <taxon>Bacillati</taxon>
        <taxon>Bacillota</taxon>
        <taxon>Clostridia</taxon>
        <taxon>Eubacteriales</taxon>
        <taxon>Clostridiaceae</taxon>
        <taxon>Clostridium</taxon>
    </lineage>
</organism>
<dbReference type="EMBL" id="JACSRA010000054">
    <property type="protein sequence ID" value="MBD7913463.1"/>
    <property type="molecule type" value="Genomic_DNA"/>
</dbReference>
<gene>
    <name evidence="3" type="ORF">H9661_19105</name>
</gene>
<evidence type="ECO:0000256" key="2">
    <source>
        <dbReference type="SAM" id="Phobius"/>
    </source>
</evidence>
<keyword evidence="2" id="KW-0472">Membrane</keyword>
<evidence type="ECO:0000313" key="4">
    <source>
        <dbReference type="Proteomes" id="UP000627781"/>
    </source>
</evidence>